<dbReference type="PANTHER" id="PTHR24960">
    <property type="entry name" value="PHOTOSYSTEM I IRON-SULFUR CENTER-RELATED"/>
    <property type="match status" value="1"/>
</dbReference>
<keyword evidence="2" id="KW-0479">Metal-binding</keyword>
<reference evidence="6" key="1">
    <citation type="journal article" date="2014" name="Front. Microbiol.">
        <title>High frequency of phylogenetically diverse reductive dehalogenase-homologous genes in deep subseafloor sedimentary metagenomes.</title>
        <authorList>
            <person name="Kawai M."/>
            <person name="Futagami T."/>
            <person name="Toyoda A."/>
            <person name="Takaki Y."/>
            <person name="Nishi S."/>
            <person name="Hori S."/>
            <person name="Arai W."/>
            <person name="Tsubouchi T."/>
            <person name="Morono Y."/>
            <person name="Uchiyama I."/>
            <person name="Ito T."/>
            <person name="Fujiyama A."/>
            <person name="Inagaki F."/>
            <person name="Takami H."/>
        </authorList>
    </citation>
    <scope>NUCLEOTIDE SEQUENCE</scope>
    <source>
        <strain evidence="6">Expedition CK06-06</strain>
    </source>
</reference>
<dbReference type="InterPro" id="IPR017896">
    <property type="entry name" value="4Fe4S_Fe-S-bd"/>
</dbReference>
<evidence type="ECO:0000256" key="1">
    <source>
        <dbReference type="ARBA" id="ARBA00022485"/>
    </source>
</evidence>
<proteinExistence type="predicted"/>
<dbReference type="EMBL" id="BART01009776">
    <property type="protein sequence ID" value="GAG80796.1"/>
    <property type="molecule type" value="Genomic_DNA"/>
</dbReference>
<dbReference type="GO" id="GO:0051539">
    <property type="term" value="F:4 iron, 4 sulfur cluster binding"/>
    <property type="evidence" value="ECO:0007669"/>
    <property type="project" value="UniProtKB-KW"/>
</dbReference>
<dbReference type="PROSITE" id="PS00198">
    <property type="entry name" value="4FE4S_FER_1"/>
    <property type="match status" value="1"/>
</dbReference>
<dbReference type="SUPFAM" id="SSF54862">
    <property type="entry name" value="4Fe-4S ferredoxins"/>
    <property type="match status" value="1"/>
</dbReference>
<keyword evidence="1" id="KW-0004">4Fe-4S</keyword>
<protein>
    <recommendedName>
        <fullName evidence="5">4Fe-4S ferredoxin-type domain-containing protein</fullName>
    </recommendedName>
</protein>
<dbReference type="GO" id="GO:0046872">
    <property type="term" value="F:metal ion binding"/>
    <property type="evidence" value="ECO:0007669"/>
    <property type="project" value="UniProtKB-KW"/>
</dbReference>
<feature type="non-terminal residue" evidence="6">
    <location>
        <position position="1"/>
    </location>
</feature>
<evidence type="ECO:0000259" key="5">
    <source>
        <dbReference type="PROSITE" id="PS51379"/>
    </source>
</evidence>
<keyword evidence="4" id="KW-0411">Iron-sulfur</keyword>
<dbReference type="PANTHER" id="PTHR24960:SF79">
    <property type="entry name" value="PHOTOSYSTEM I IRON-SULFUR CENTER"/>
    <property type="match status" value="1"/>
</dbReference>
<sequence length="63" mass="6865">PKKGPWTIDPDRCTQCGRCLKVGCPAIYKERANEKIILIDEVLCTGCGFCAQVCPKEAIVPKG</sequence>
<dbReference type="InterPro" id="IPR050157">
    <property type="entry name" value="PSI_iron-sulfur_center"/>
</dbReference>
<organism evidence="6">
    <name type="scientific">marine sediment metagenome</name>
    <dbReference type="NCBI Taxonomy" id="412755"/>
    <lineage>
        <taxon>unclassified sequences</taxon>
        <taxon>metagenomes</taxon>
        <taxon>ecological metagenomes</taxon>
    </lineage>
</organism>
<evidence type="ECO:0000313" key="6">
    <source>
        <dbReference type="EMBL" id="GAG80796.1"/>
    </source>
</evidence>
<dbReference type="Pfam" id="PF13237">
    <property type="entry name" value="Fer4_10"/>
    <property type="match status" value="1"/>
</dbReference>
<name>X1C8R4_9ZZZZ</name>
<evidence type="ECO:0000256" key="3">
    <source>
        <dbReference type="ARBA" id="ARBA00023004"/>
    </source>
</evidence>
<dbReference type="AlphaFoldDB" id="X1C8R4"/>
<evidence type="ECO:0000256" key="4">
    <source>
        <dbReference type="ARBA" id="ARBA00023014"/>
    </source>
</evidence>
<comment type="caution">
    <text evidence="6">The sequence shown here is derived from an EMBL/GenBank/DDBJ whole genome shotgun (WGS) entry which is preliminary data.</text>
</comment>
<dbReference type="PROSITE" id="PS51379">
    <property type="entry name" value="4FE4S_FER_2"/>
    <property type="match status" value="2"/>
</dbReference>
<keyword evidence="3" id="KW-0408">Iron</keyword>
<evidence type="ECO:0000256" key="2">
    <source>
        <dbReference type="ARBA" id="ARBA00022723"/>
    </source>
</evidence>
<feature type="domain" description="4Fe-4S ferredoxin-type" evidence="5">
    <location>
        <begin position="4"/>
        <end position="34"/>
    </location>
</feature>
<dbReference type="InterPro" id="IPR017900">
    <property type="entry name" value="4Fe4S_Fe_S_CS"/>
</dbReference>
<feature type="domain" description="4Fe-4S ferredoxin-type" evidence="5">
    <location>
        <begin position="35"/>
        <end position="63"/>
    </location>
</feature>
<accession>X1C8R4</accession>
<dbReference type="Gene3D" id="3.30.70.20">
    <property type="match status" value="1"/>
</dbReference>
<gene>
    <name evidence="6" type="ORF">S01H4_21551</name>
</gene>